<dbReference type="RefSeq" id="WP_028095582.1">
    <property type="nucleotide sequence ID" value="NZ_BNAP01000020.1"/>
</dbReference>
<evidence type="ECO:0000256" key="4">
    <source>
        <dbReference type="ARBA" id="ARBA00023125"/>
    </source>
</evidence>
<keyword evidence="2" id="KW-0229">DNA integration</keyword>
<dbReference type="InterPro" id="IPR036162">
    <property type="entry name" value="Resolvase-like_N_sf"/>
</dbReference>
<reference evidence="8" key="2">
    <citation type="submission" date="2020-09" db="EMBL/GenBank/DDBJ databases">
        <authorList>
            <person name="Sun Q."/>
            <person name="Zhou Y."/>
        </authorList>
    </citation>
    <scope>NUCLEOTIDE SEQUENCE</scope>
    <source>
        <strain evidence="8">CGMCC 1.7081</strain>
    </source>
</reference>
<dbReference type="FunFam" id="3.40.50.1390:FF:000001">
    <property type="entry name" value="DNA recombinase"/>
    <property type="match status" value="1"/>
</dbReference>
<evidence type="ECO:0000256" key="2">
    <source>
        <dbReference type="ARBA" id="ARBA00022908"/>
    </source>
</evidence>
<organism evidence="8 9">
    <name type="scientific">Pseudodonghicola xiamenensis</name>
    <dbReference type="NCBI Taxonomy" id="337702"/>
    <lineage>
        <taxon>Bacteria</taxon>
        <taxon>Pseudomonadati</taxon>
        <taxon>Pseudomonadota</taxon>
        <taxon>Alphaproteobacteria</taxon>
        <taxon>Rhodobacterales</taxon>
        <taxon>Paracoccaceae</taxon>
        <taxon>Pseudodonghicola</taxon>
    </lineage>
</organism>
<dbReference type="PROSITE" id="PS51736">
    <property type="entry name" value="RECOMBINASES_3"/>
    <property type="match status" value="1"/>
</dbReference>
<dbReference type="InterPro" id="IPR009057">
    <property type="entry name" value="Homeodomain-like_sf"/>
</dbReference>
<dbReference type="PANTHER" id="PTHR30461">
    <property type="entry name" value="DNA-INVERTASE FROM LAMBDOID PROPHAGE"/>
    <property type="match status" value="1"/>
</dbReference>
<dbReference type="InterPro" id="IPR050639">
    <property type="entry name" value="SSR_resolvase"/>
</dbReference>
<name>A0A8J3HB01_9RHOB</name>
<comment type="similarity">
    <text evidence="1">Belongs to the site-specific recombinase resolvase family.</text>
</comment>
<sequence length="203" mass="21967">MLIGYARVSKADGSQSLDLQRDALIEAGVGADGIYEDQASGKRDTRPGLDACLKALRKGDVLVVWKLDRLGRDLRHLVTIVQELTDREIGLRVLTGQGAQIDTTTAAGRLIFGIFAALAEFERELIRERTVAGLKAARARGRKGGRKFALTKAQVRLAQAAMSNRDTSVAQLAAELGVKPVTIYRYVGPNGELRDNGKRVLAA</sequence>
<keyword evidence="3" id="KW-0230">DNA invertase</keyword>
<dbReference type="GO" id="GO:0000150">
    <property type="term" value="F:DNA strand exchange activity"/>
    <property type="evidence" value="ECO:0007669"/>
    <property type="project" value="UniProtKB-KW"/>
</dbReference>
<reference evidence="8" key="1">
    <citation type="journal article" date="2014" name="Int. J. Syst. Evol. Microbiol.">
        <title>Complete genome sequence of Corynebacterium casei LMG S-19264T (=DSM 44701T), isolated from a smear-ripened cheese.</title>
        <authorList>
            <consortium name="US DOE Joint Genome Institute (JGI-PGF)"/>
            <person name="Walter F."/>
            <person name="Albersmeier A."/>
            <person name="Kalinowski J."/>
            <person name="Ruckert C."/>
        </authorList>
    </citation>
    <scope>NUCLEOTIDE SEQUENCE</scope>
    <source>
        <strain evidence="8">CGMCC 1.7081</strain>
    </source>
</reference>
<dbReference type="Gene3D" id="3.40.50.1390">
    <property type="entry name" value="Resolvase, N-terminal catalytic domain"/>
    <property type="match status" value="1"/>
</dbReference>
<dbReference type="Gene3D" id="1.10.10.60">
    <property type="entry name" value="Homeodomain-like"/>
    <property type="match status" value="1"/>
</dbReference>
<dbReference type="GO" id="GO:0003677">
    <property type="term" value="F:DNA binding"/>
    <property type="evidence" value="ECO:0007669"/>
    <property type="project" value="UniProtKB-KW"/>
</dbReference>
<evidence type="ECO:0000256" key="3">
    <source>
        <dbReference type="ARBA" id="ARBA00023100"/>
    </source>
</evidence>
<evidence type="ECO:0000313" key="9">
    <source>
        <dbReference type="Proteomes" id="UP000611500"/>
    </source>
</evidence>
<dbReference type="Proteomes" id="UP000611500">
    <property type="component" value="Unassembled WGS sequence"/>
</dbReference>
<dbReference type="InterPro" id="IPR006118">
    <property type="entry name" value="Recombinase_CS"/>
</dbReference>
<evidence type="ECO:0000256" key="1">
    <source>
        <dbReference type="ARBA" id="ARBA00009913"/>
    </source>
</evidence>
<keyword evidence="4" id="KW-0238">DNA-binding</keyword>
<evidence type="ECO:0000259" key="7">
    <source>
        <dbReference type="PROSITE" id="PS51736"/>
    </source>
</evidence>
<dbReference type="CDD" id="cd03768">
    <property type="entry name" value="SR_ResInv"/>
    <property type="match status" value="1"/>
</dbReference>
<accession>A0A8J3HB01</accession>
<evidence type="ECO:0000256" key="5">
    <source>
        <dbReference type="ARBA" id="ARBA00023172"/>
    </source>
</evidence>
<proteinExistence type="inferred from homology"/>
<evidence type="ECO:0000256" key="6">
    <source>
        <dbReference type="PIRSR" id="PIRSR606118-50"/>
    </source>
</evidence>
<dbReference type="AlphaFoldDB" id="A0A8J3HB01"/>
<dbReference type="InterPro" id="IPR006119">
    <property type="entry name" value="Resolv_N"/>
</dbReference>
<feature type="active site" description="O-(5'-phospho-DNA)-serine intermediate" evidence="6">
    <location>
        <position position="9"/>
    </location>
</feature>
<dbReference type="Pfam" id="PF00239">
    <property type="entry name" value="Resolvase"/>
    <property type="match status" value="1"/>
</dbReference>
<dbReference type="PANTHER" id="PTHR30461:SF2">
    <property type="entry name" value="SERINE RECOMBINASE PINE-RELATED"/>
    <property type="match status" value="1"/>
</dbReference>
<dbReference type="PROSITE" id="PS00398">
    <property type="entry name" value="RECOMBINASES_2"/>
    <property type="match status" value="1"/>
</dbReference>
<protein>
    <submittedName>
        <fullName evidence="8">Multiple promoter invertase</fullName>
    </submittedName>
</protein>
<keyword evidence="5" id="KW-0233">DNA recombination</keyword>
<keyword evidence="9" id="KW-1185">Reference proteome</keyword>
<gene>
    <name evidence="8" type="ORF">GCM10010961_33040</name>
</gene>
<evidence type="ECO:0000313" key="8">
    <source>
        <dbReference type="EMBL" id="GHG98063.1"/>
    </source>
</evidence>
<dbReference type="EMBL" id="BNAP01000020">
    <property type="protein sequence ID" value="GHG98063.1"/>
    <property type="molecule type" value="Genomic_DNA"/>
</dbReference>
<dbReference type="SUPFAM" id="SSF46689">
    <property type="entry name" value="Homeodomain-like"/>
    <property type="match status" value="1"/>
</dbReference>
<comment type="caution">
    <text evidence="8">The sequence shown here is derived from an EMBL/GenBank/DDBJ whole genome shotgun (WGS) entry which is preliminary data.</text>
</comment>
<dbReference type="GO" id="GO:0015074">
    <property type="term" value="P:DNA integration"/>
    <property type="evidence" value="ECO:0007669"/>
    <property type="project" value="UniProtKB-KW"/>
</dbReference>
<dbReference type="SMART" id="SM00857">
    <property type="entry name" value="Resolvase"/>
    <property type="match status" value="1"/>
</dbReference>
<feature type="domain" description="Resolvase/invertase-type recombinase catalytic" evidence="7">
    <location>
        <begin position="1"/>
        <end position="141"/>
    </location>
</feature>
<dbReference type="SUPFAM" id="SSF53041">
    <property type="entry name" value="Resolvase-like"/>
    <property type="match status" value="1"/>
</dbReference>